<organism evidence="11 12">
    <name type="scientific">Clostridium saccharoperbutylacetonicum N1-4(HMT)</name>
    <dbReference type="NCBI Taxonomy" id="931276"/>
    <lineage>
        <taxon>Bacteria</taxon>
        <taxon>Bacillati</taxon>
        <taxon>Bacillota</taxon>
        <taxon>Clostridia</taxon>
        <taxon>Eubacteriales</taxon>
        <taxon>Clostridiaceae</taxon>
        <taxon>Clostridium</taxon>
    </lineage>
</organism>
<evidence type="ECO:0000256" key="9">
    <source>
        <dbReference type="ARBA" id="ARBA00031501"/>
    </source>
</evidence>
<evidence type="ECO:0000256" key="1">
    <source>
        <dbReference type="ARBA" id="ARBA00000439"/>
    </source>
</evidence>
<dbReference type="eggNOG" id="COG1640">
    <property type="taxonomic scope" value="Bacteria"/>
</dbReference>
<evidence type="ECO:0000256" key="8">
    <source>
        <dbReference type="ARBA" id="ARBA00031423"/>
    </source>
</evidence>
<evidence type="ECO:0000313" key="12">
    <source>
        <dbReference type="Proteomes" id="UP000011728"/>
    </source>
</evidence>
<comment type="similarity">
    <text evidence="2 10">Belongs to the disproportionating enzyme family.</text>
</comment>
<dbReference type="KEGG" id="csr:Cspa_c02860"/>
<keyword evidence="5 10" id="KW-0328">Glycosyltransferase</keyword>
<keyword evidence="7 10" id="KW-0119">Carbohydrate metabolism</keyword>
<dbReference type="SUPFAM" id="SSF51445">
    <property type="entry name" value="(Trans)glycosidases"/>
    <property type="match status" value="1"/>
</dbReference>
<dbReference type="NCBIfam" id="NF011080">
    <property type="entry name" value="PRK14508.1-3"/>
    <property type="match status" value="1"/>
</dbReference>
<dbReference type="Gene3D" id="3.20.20.80">
    <property type="entry name" value="Glycosidases"/>
    <property type="match status" value="1"/>
</dbReference>
<dbReference type="NCBIfam" id="TIGR00217">
    <property type="entry name" value="malQ"/>
    <property type="match status" value="1"/>
</dbReference>
<dbReference type="PANTHER" id="PTHR32438">
    <property type="entry name" value="4-ALPHA-GLUCANOTRANSFERASE DPE1, CHLOROPLASTIC/AMYLOPLASTIC"/>
    <property type="match status" value="1"/>
</dbReference>
<evidence type="ECO:0000256" key="6">
    <source>
        <dbReference type="ARBA" id="ARBA00022679"/>
    </source>
</evidence>
<comment type="catalytic activity">
    <reaction evidence="1 10">
        <text>Transfers a segment of a (1-&gt;4)-alpha-D-glucan to a new position in an acceptor, which may be glucose or a (1-&gt;4)-alpha-D-glucan.</text>
        <dbReference type="EC" id="2.4.1.25"/>
    </reaction>
</comment>
<dbReference type="Pfam" id="PF02446">
    <property type="entry name" value="Glyco_hydro_77"/>
    <property type="match status" value="1"/>
</dbReference>
<name>M1M820_9CLOT</name>
<dbReference type="GO" id="GO:0004134">
    <property type="term" value="F:4-alpha-glucanotransferase activity"/>
    <property type="evidence" value="ECO:0007669"/>
    <property type="project" value="UniProtKB-EC"/>
</dbReference>
<dbReference type="GO" id="GO:0005975">
    <property type="term" value="P:carbohydrate metabolic process"/>
    <property type="evidence" value="ECO:0007669"/>
    <property type="project" value="InterPro"/>
</dbReference>
<gene>
    <name evidence="11" type="primary">malQ1</name>
    <name evidence="11" type="ORF">Cspa_c02860</name>
</gene>
<evidence type="ECO:0000256" key="4">
    <source>
        <dbReference type="ARBA" id="ARBA00020295"/>
    </source>
</evidence>
<protein>
    <recommendedName>
        <fullName evidence="4 10">4-alpha-glucanotransferase</fullName>
        <ecNumber evidence="3 10">2.4.1.25</ecNumber>
    </recommendedName>
    <alternativeName>
        <fullName evidence="8 10">Amylomaltase</fullName>
    </alternativeName>
    <alternativeName>
        <fullName evidence="9 10">Disproportionating enzyme</fullName>
    </alternativeName>
</protein>
<dbReference type="EC" id="2.4.1.25" evidence="3 10"/>
<dbReference type="HOGENOM" id="CLU_014132_1_0_9"/>
<evidence type="ECO:0000256" key="5">
    <source>
        <dbReference type="ARBA" id="ARBA00022676"/>
    </source>
</evidence>
<dbReference type="PATRIC" id="fig|931276.5.peg.263"/>
<dbReference type="PANTHER" id="PTHR32438:SF5">
    <property type="entry name" value="4-ALPHA-GLUCANOTRANSFERASE DPE1, CHLOROPLASTIC_AMYLOPLASTIC"/>
    <property type="match status" value="1"/>
</dbReference>
<dbReference type="InterPro" id="IPR003385">
    <property type="entry name" value="Glyco_hydro_77"/>
</dbReference>
<proteinExistence type="inferred from homology"/>
<keyword evidence="12" id="KW-1185">Reference proteome</keyword>
<dbReference type="Proteomes" id="UP000011728">
    <property type="component" value="Chromosome"/>
</dbReference>
<keyword evidence="6 10" id="KW-0808">Transferase</keyword>
<dbReference type="AlphaFoldDB" id="M1M820"/>
<reference evidence="11 12" key="1">
    <citation type="submission" date="2013-02" db="EMBL/GenBank/DDBJ databases">
        <title>Genome sequence of Clostridium saccharoperbutylacetonicum N1-4(HMT).</title>
        <authorList>
            <person name="Poehlein A."/>
            <person name="Daniel R."/>
        </authorList>
    </citation>
    <scope>NUCLEOTIDE SEQUENCE [LARGE SCALE GENOMIC DNA]</scope>
    <source>
        <strain evidence="12">N1-4(HMT)</strain>
    </source>
</reference>
<evidence type="ECO:0000313" key="11">
    <source>
        <dbReference type="EMBL" id="AGF54104.1"/>
    </source>
</evidence>
<sequence length="512" mass="59434">MNRGSGIIMHIASLPGKYGIGTFGEEAYKFGDFLKDSGQKYWQILPLGPTSFGDSPYQSFSAFAGNPYFIDFDILKKEGILNKEDYEVINFGKNPEKIDYAKIFIEKFKVLRKAYENFKIKGNFNDIKKFEEKEAYWLEDYALYMALKNHFKLKNWQTWDEDIRLRKAESVTKYKKILSDEVGYWKFLQFEFYKQWNELKAYVNRLGIQIIGDMPIYVAEDSADVWSNPEAFLLDKNTLKPLKVAGCPPDIFSATGQLWGNPIYDWNYMEKTNYKWWVARIKQSLNLYDVLRIDHFKGFESYWSIPYGDLTAENGKWVKGPGIKIFNAIKEKLGEVNIIAEDLGTLTEETIKLRDDTGFPGMKILTFAFDTDSTNPFLPHNYEENFIAYTGTHDNDTVRGWVETTAPKEQVKKAVQYLGLNNEEGYNWGFIRGVWGSVARVAIAQMQDFLDLGNETRTNLPSTLGNNWCWRMKEDLINNNLAKKIYSLTEIYGRCDQKKNKLAKDKNNLDTN</sequence>
<dbReference type="STRING" id="36745.CLSAP_02830"/>
<dbReference type="RefSeq" id="WP_015390430.1">
    <property type="nucleotide sequence ID" value="NC_020291.1"/>
</dbReference>
<accession>M1M820</accession>
<dbReference type="InterPro" id="IPR017853">
    <property type="entry name" value="GH"/>
</dbReference>
<dbReference type="OrthoDB" id="9811841at2"/>
<dbReference type="EMBL" id="CP004121">
    <property type="protein sequence ID" value="AGF54104.1"/>
    <property type="molecule type" value="Genomic_DNA"/>
</dbReference>
<evidence type="ECO:0000256" key="3">
    <source>
        <dbReference type="ARBA" id="ARBA00012560"/>
    </source>
</evidence>
<evidence type="ECO:0000256" key="7">
    <source>
        <dbReference type="ARBA" id="ARBA00023277"/>
    </source>
</evidence>
<evidence type="ECO:0000256" key="2">
    <source>
        <dbReference type="ARBA" id="ARBA00005684"/>
    </source>
</evidence>
<evidence type="ECO:0000256" key="10">
    <source>
        <dbReference type="RuleBase" id="RU361207"/>
    </source>
</evidence>